<dbReference type="GO" id="GO:0004519">
    <property type="term" value="F:endonuclease activity"/>
    <property type="evidence" value="ECO:0007669"/>
    <property type="project" value="UniProtKB-KW"/>
</dbReference>
<dbReference type="InterPro" id="IPR020667">
    <property type="entry name" value="DNA_mismatch_repair_MutL"/>
</dbReference>
<dbReference type="SMART" id="SM00853">
    <property type="entry name" value="MutL_C"/>
    <property type="match status" value="1"/>
</dbReference>
<dbReference type="AlphaFoldDB" id="A0A4V1MRS3"/>
<evidence type="ECO:0000313" key="10">
    <source>
        <dbReference type="Proteomes" id="UP000290849"/>
    </source>
</evidence>
<dbReference type="NCBIfam" id="TIGR00585">
    <property type="entry name" value="mutl"/>
    <property type="match status" value="1"/>
</dbReference>
<dbReference type="InterPro" id="IPR014762">
    <property type="entry name" value="DNA_mismatch_repair_CS"/>
</dbReference>
<evidence type="ECO:0000256" key="5">
    <source>
        <dbReference type="HAMAP-Rule" id="MF_00149"/>
    </source>
</evidence>
<keyword evidence="10" id="KW-1185">Reference proteome</keyword>
<dbReference type="Gene3D" id="3.30.565.10">
    <property type="entry name" value="Histidine kinase-like ATPase, C-terminal domain"/>
    <property type="match status" value="1"/>
</dbReference>
<dbReference type="SUPFAM" id="SSF54211">
    <property type="entry name" value="Ribosomal protein S5 domain 2-like"/>
    <property type="match status" value="1"/>
</dbReference>
<reference evidence="9 10" key="1">
    <citation type="journal article" date="2017" name="Int. J. Syst. Evol. Microbiol.">
        <title>Achromobacter aloeverae sp. nov., isolated from the root of Aloe vera (L.) Burm.f.</title>
        <authorList>
            <person name="Kuncharoen N."/>
            <person name="Muramatsu Y."/>
            <person name="Shibata C."/>
            <person name="Kamakura Y."/>
            <person name="Nakagawa Y."/>
            <person name="Tanasupawat S."/>
        </authorList>
    </citation>
    <scope>NUCLEOTIDE SEQUENCE [LARGE SCALE GENOMIC DNA]</scope>
    <source>
        <strain evidence="9 10">AVA-1</strain>
    </source>
</reference>
<dbReference type="InterPro" id="IPR014790">
    <property type="entry name" value="MutL_C"/>
</dbReference>
<dbReference type="InterPro" id="IPR042120">
    <property type="entry name" value="MutL_C_dimsub"/>
</dbReference>
<feature type="domain" description="MutL C-terminal dimerisation" evidence="7">
    <location>
        <begin position="563"/>
        <end position="706"/>
    </location>
</feature>
<dbReference type="InterPro" id="IPR038973">
    <property type="entry name" value="MutL/Mlh/Pms-like"/>
</dbReference>
<dbReference type="CDD" id="cd03482">
    <property type="entry name" value="MutL_Trans_MutL"/>
    <property type="match status" value="1"/>
</dbReference>
<dbReference type="InterPro" id="IPR020568">
    <property type="entry name" value="Ribosomal_Su5_D2-typ_SF"/>
</dbReference>
<feature type="region of interest" description="Disordered" evidence="6">
    <location>
        <begin position="361"/>
        <end position="554"/>
    </location>
</feature>
<evidence type="ECO:0000313" key="9">
    <source>
        <dbReference type="EMBL" id="RXN86051.1"/>
    </source>
</evidence>
<dbReference type="Gene3D" id="3.30.1370.100">
    <property type="entry name" value="MutL, C-terminal domain, regulatory subdomain"/>
    <property type="match status" value="1"/>
</dbReference>
<feature type="compositionally biased region" description="Low complexity" evidence="6">
    <location>
        <begin position="367"/>
        <end position="400"/>
    </location>
</feature>
<keyword evidence="3 5" id="KW-0227">DNA damage</keyword>
<keyword evidence="4 5" id="KW-0234">DNA repair</keyword>
<dbReference type="PANTHER" id="PTHR10073">
    <property type="entry name" value="DNA MISMATCH REPAIR PROTEIN MLH, PMS, MUTL"/>
    <property type="match status" value="1"/>
</dbReference>
<dbReference type="NCBIfam" id="NF000949">
    <property type="entry name" value="PRK00095.1-2"/>
    <property type="match status" value="1"/>
</dbReference>
<dbReference type="InterPro" id="IPR002099">
    <property type="entry name" value="MutL/Mlh/PMS"/>
</dbReference>
<dbReference type="Pfam" id="PF08676">
    <property type="entry name" value="MutL_C"/>
    <property type="match status" value="1"/>
</dbReference>
<dbReference type="CDD" id="cd16926">
    <property type="entry name" value="HATPase_MutL-MLH-PMS-like"/>
    <property type="match status" value="1"/>
</dbReference>
<keyword evidence="9" id="KW-0378">Hydrolase</keyword>
<dbReference type="InterPro" id="IPR036890">
    <property type="entry name" value="HATPase_C_sf"/>
</dbReference>
<dbReference type="InterPro" id="IPR037198">
    <property type="entry name" value="MutL_C_sf"/>
</dbReference>
<evidence type="ECO:0000259" key="7">
    <source>
        <dbReference type="SMART" id="SM00853"/>
    </source>
</evidence>
<feature type="domain" description="DNA mismatch repair protein S5" evidence="8">
    <location>
        <begin position="223"/>
        <end position="341"/>
    </location>
</feature>
<dbReference type="GO" id="GO:0032300">
    <property type="term" value="C:mismatch repair complex"/>
    <property type="evidence" value="ECO:0007669"/>
    <property type="project" value="InterPro"/>
</dbReference>
<dbReference type="Gene3D" id="3.30.230.10">
    <property type="match status" value="1"/>
</dbReference>
<name>A0A4V1MRS3_9BURK</name>
<dbReference type="Pfam" id="PF13589">
    <property type="entry name" value="HATPase_c_3"/>
    <property type="match status" value="1"/>
</dbReference>
<comment type="similarity">
    <text evidence="1 5">Belongs to the DNA mismatch repair MutL/HexB family.</text>
</comment>
<feature type="compositionally biased region" description="Polar residues" evidence="6">
    <location>
        <begin position="401"/>
        <end position="414"/>
    </location>
</feature>
<dbReference type="PROSITE" id="PS00058">
    <property type="entry name" value="DNA_MISMATCH_REPAIR_1"/>
    <property type="match status" value="1"/>
</dbReference>
<dbReference type="GO" id="GO:0030983">
    <property type="term" value="F:mismatched DNA binding"/>
    <property type="evidence" value="ECO:0007669"/>
    <property type="project" value="InterPro"/>
</dbReference>
<dbReference type="HAMAP" id="MF_00149">
    <property type="entry name" value="DNA_mis_repair"/>
    <property type="match status" value="1"/>
</dbReference>
<dbReference type="SUPFAM" id="SSF55874">
    <property type="entry name" value="ATPase domain of HSP90 chaperone/DNA topoisomerase II/histidine kinase"/>
    <property type="match status" value="1"/>
</dbReference>
<dbReference type="EMBL" id="PYAL01000006">
    <property type="protein sequence ID" value="RXN86051.1"/>
    <property type="molecule type" value="Genomic_DNA"/>
</dbReference>
<proteinExistence type="inferred from homology"/>
<dbReference type="GO" id="GO:0140664">
    <property type="term" value="F:ATP-dependent DNA damage sensor activity"/>
    <property type="evidence" value="ECO:0007669"/>
    <property type="project" value="InterPro"/>
</dbReference>
<comment type="caution">
    <text evidence="9">The sequence shown here is derived from an EMBL/GenBank/DDBJ whole genome shotgun (WGS) entry which is preliminary data.</text>
</comment>
<dbReference type="SUPFAM" id="SSF118116">
    <property type="entry name" value="DNA mismatch repair protein MutL"/>
    <property type="match status" value="1"/>
</dbReference>
<comment type="function">
    <text evidence="5">This protein is involved in the repair of mismatches in DNA. It is required for dam-dependent methyl-directed DNA mismatch repair. May act as a 'molecular matchmaker', a protein that promotes the formation of a stable complex between two or more DNA-binding proteins in an ATP-dependent manner without itself being part of a final effector complex.</text>
</comment>
<dbReference type="Gene3D" id="3.30.1540.20">
    <property type="entry name" value="MutL, C-terminal domain, dimerisation subdomain"/>
    <property type="match status" value="1"/>
</dbReference>
<sequence>MPACRDPRPLPTVLPMSDRRPIAALPDLLISQIAAGEVIERPASVLKELLENAIDAGARAIEVRLEGGGIRRIAVTDDGSGIPPEELPLALMRHATSKIANLHELESVASMGFRGEALASIASVARLTITSRTRDSQNAWQIQGGGSAPTPAAGPAGTTIDVRQLFDAVPARRKFLRAEATEFGHCLDAMERIALAYPGIAFRLFNQDRAHRQWLPTDPFRRIRDVLGAEFSEHGLPLSHEVGPVSLTGMITRPTAARARADRQYLYVNGRFVRDRTVSHALRAAYADVLHGDRQPAYVLFLEIDPAAVDVNVHPAKSEVRFRESGAVHRFVTQAVSQVLAQTGGHNGVAAGQAVAGVAKTADDPGARPAGAAGSAAYPGSAGTAAPAAGAGFARPASGATGSRTGSVTTQRPHTQVPFRLHAPAGGGDWQTLYRPLGDEVAAGARGDMPPAHGDAAARHAPYPGDPAVPRTQRDGLDGAAANDATGVGTAPHDAPGPEHHEPGHSAPSASEEPESANGAGRAGFSYLSPEQAFAASPPLQTAEPPPGRPALPVDDEQPLGMALGQLHGIYILAQNRRGLVLVDMHAAHERVVYEQLKGALDQRELPRQDLLVPVVFNAQEKDVALVEEYRDELTELGFELRPAGPTAIAVRSVPALLARGDVETLARAVLRDLGAVGVSRLLTEQRNELLSTMACHGSVRANRRLTLDEMNALLRQMEATERADQCNHGRPTWVQWTVSDLDKLFLRGQ</sequence>
<dbReference type="PANTHER" id="PTHR10073:SF12">
    <property type="entry name" value="DNA MISMATCH REPAIR PROTEIN MLH1"/>
    <property type="match status" value="1"/>
</dbReference>
<evidence type="ECO:0000256" key="1">
    <source>
        <dbReference type="ARBA" id="ARBA00006082"/>
    </source>
</evidence>
<accession>A0A4V1MRS3</accession>
<evidence type="ECO:0000256" key="2">
    <source>
        <dbReference type="ARBA" id="ARBA00021975"/>
    </source>
</evidence>
<feature type="compositionally biased region" description="Low complexity" evidence="6">
    <location>
        <begin position="505"/>
        <end position="520"/>
    </location>
</feature>
<dbReference type="InterPro" id="IPR042121">
    <property type="entry name" value="MutL_C_regsub"/>
</dbReference>
<gene>
    <name evidence="5" type="primary">mutL</name>
    <name evidence="9" type="ORF">C7R54_20065</name>
</gene>
<dbReference type="SMART" id="SM01340">
    <property type="entry name" value="DNA_mis_repair"/>
    <property type="match status" value="1"/>
</dbReference>
<dbReference type="GO" id="GO:0006298">
    <property type="term" value="P:mismatch repair"/>
    <property type="evidence" value="ECO:0007669"/>
    <property type="project" value="UniProtKB-UniRule"/>
</dbReference>
<evidence type="ECO:0000256" key="6">
    <source>
        <dbReference type="SAM" id="MobiDB-lite"/>
    </source>
</evidence>
<keyword evidence="9" id="KW-0255">Endonuclease</keyword>
<organism evidence="9 10">
    <name type="scientific">Achromobacter aloeverae</name>
    <dbReference type="NCBI Taxonomy" id="1750518"/>
    <lineage>
        <taxon>Bacteria</taxon>
        <taxon>Pseudomonadati</taxon>
        <taxon>Pseudomonadota</taxon>
        <taxon>Betaproteobacteria</taxon>
        <taxon>Burkholderiales</taxon>
        <taxon>Alcaligenaceae</taxon>
        <taxon>Achromobacter</taxon>
    </lineage>
</organism>
<dbReference type="GO" id="GO:0016887">
    <property type="term" value="F:ATP hydrolysis activity"/>
    <property type="evidence" value="ECO:0007669"/>
    <property type="project" value="InterPro"/>
</dbReference>
<dbReference type="Proteomes" id="UP000290849">
    <property type="component" value="Unassembled WGS sequence"/>
</dbReference>
<evidence type="ECO:0000256" key="4">
    <source>
        <dbReference type="ARBA" id="ARBA00023204"/>
    </source>
</evidence>
<evidence type="ECO:0000256" key="3">
    <source>
        <dbReference type="ARBA" id="ARBA00022763"/>
    </source>
</evidence>
<protein>
    <recommendedName>
        <fullName evidence="2 5">DNA mismatch repair protein MutL</fullName>
    </recommendedName>
</protein>
<dbReference type="FunFam" id="3.30.565.10:FF:000003">
    <property type="entry name" value="DNA mismatch repair endonuclease MutL"/>
    <property type="match status" value="1"/>
</dbReference>
<dbReference type="Pfam" id="PF01119">
    <property type="entry name" value="DNA_mis_repair"/>
    <property type="match status" value="1"/>
</dbReference>
<dbReference type="InterPro" id="IPR014721">
    <property type="entry name" value="Ribsml_uS5_D2-typ_fold_subgr"/>
</dbReference>
<dbReference type="GO" id="GO:0005524">
    <property type="term" value="F:ATP binding"/>
    <property type="evidence" value="ECO:0007669"/>
    <property type="project" value="InterPro"/>
</dbReference>
<keyword evidence="9" id="KW-0540">Nuclease</keyword>
<dbReference type="InterPro" id="IPR013507">
    <property type="entry name" value="DNA_mismatch_S5_2-like"/>
</dbReference>
<evidence type="ECO:0000259" key="8">
    <source>
        <dbReference type="SMART" id="SM01340"/>
    </source>
</evidence>